<organism evidence="1">
    <name type="scientific">Lygus hesperus</name>
    <name type="common">Western plant bug</name>
    <dbReference type="NCBI Taxonomy" id="30085"/>
    <lineage>
        <taxon>Eukaryota</taxon>
        <taxon>Metazoa</taxon>
        <taxon>Ecdysozoa</taxon>
        <taxon>Arthropoda</taxon>
        <taxon>Hexapoda</taxon>
        <taxon>Insecta</taxon>
        <taxon>Pterygota</taxon>
        <taxon>Neoptera</taxon>
        <taxon>Paraneoptera</taxon>
        <taxon>Hemiptera</taxon>
        <taxon>Heteroptera</taxon>
        <taxon>Panheteroptera</taxon>
        <taxon>Cimicomorpha</taxon>
        <taxon>Miridae</taxon>
        <taxon>Mirini</taxon>
        <taxon>Lygus</taxon>
    </lineage>
</organism>
<dbReference type="EMBL" id="GBHO01010391">
    <property type="protein sequence ID" value="JAG33213.1"/>
    <property type="molecule type" value="Transcribed_RNA"/>
</dbReference>
<protein>
    <submittedName>
        <fullName evidence="1">Uncharacterized protein</fullName>
    </submittedName>
</protein>
<gene>
    <name evidence="1" type="ORF">CM83_784</name>
</gene>
<dbReference type="PANTHER" id="PTHR47331:SF1">
    <property type="entry name" value="GAG-LIKE PROTEIN"/>
    <property type="match status" value="1"/>
</dbReference>
<dbReference type="AlphaFoldDB" id="A0A0A9YQ32"/>
<reference evidence="1" key="2">
    <citation type="submission" date="2014-07" db="EMBL/GenBank/DDBJ databases">
        <authorList>
            <person name="Hull J."/>
        </authorList>
    </citation>
    <scope>NUCLEOTIDE SEQUENCE</scope>
</reference>
<feature type="non-terminal residue" evidence="1">
    <location>
        <position position="188"/>
    </location>
</feature>
<proteinExistence type="predicted"/>
<name>A0A0A9YQ32_LYGHE</name>
<evidence type="ECO:0000313" key="1">
    <source>
        <dbReference type="EMBL" id="JAG33213.1"/>
    </source>
</evidence>
<dbReference type="InterPro" id="IPR008042">
    <property type="entry name" value="Retrotrans_Pao"/>
</dbReference>
<dbReference type="PANTHER" id="PTHR47331">
    <property type="entry name" value="PHD-TYPE DOMAIN-CONTAINING PROTEIN"/>
    <property type="match status" value="1"/>
</dbReference>
<dbReference type="Pfam" id="PF05380">
    <property type="entry name" value="Peptidase_A17"/>
    <property type="match status" value="1"/>
</dbReference>
<feature type="non-terminal residue" evidence="1">
    <location>
        <position position="1"/>
    </location>
</feature>
<sequence length="188" mass="21127">LQGALELKSQLIELLRKGGFELSKWSSNHSSLLDTTQNPPDSSPLHLGPEDQTIKILGLQWDSNRDNFTYHVEAPDLAFTKRSILSSIARIFDPLGYLSPVVCYAKIILQLCWQAQVDWDQRVPDSVATKWRSFVDQLPLIDHVTIPRFIPASDAEHLQIIGFCDASEQAYSAMIYLRSVSPMGTNIS</sequence>
<reference evidence="1" key="1">
    <citation type="journal article" date="2014" name="PLoS ONE">
        <title>Transcriptome-Based Identification of ABC Transporters in the Western Tarnished Plant Bug Lygus hesperus.</title>
        <authorList>
            <person name="Hull J.J."/>
            <person name="Chaney K."/>
            <person name="Geib S.M."/>
            <person name="Fabrick J.A."/>
            <person name="Brent C.S."/>
            <person name="Walsh D."/>
            <person name="Lavine L.C."/>
        </authorList>
    </citation>
    <scope>NUCLEOTIDE SEQUENCE</scope>
</reference>
<accession>A0A0A9YQ32</accession>